<dbReference type="PANTHER" id="PTHR13814:SF6">
    <property type="entry name" value="ALPHA-2-HS-GLYCOPROTEIN"/>
    <property type="match status" value="1"/>
</dbReference>
<evidence type="ECO:0000256" key="4">
    <source>
        <dbReference type="SAM" id="SignalP"/>
    </source>
</evidence>
<feature type="compositionally biased region" description="Basic and acidic residues" evidence="3">
    <location>
        <begin position="419"/>
        <end position="436"/>
    </location>
</feature>
<dbReference type="GO" id="GO:0004866">
    <property type="term" value="F:endopeptidase inhibitor activity"/>
    <property type="evidence" value="ECO:0007669"/>
    <property type="project" value="TreeGrafter"/>
</dbReference>
<evidence type="ECO:0000256" key="3">
    <source>
        <dbReference type="SAM" id="MobiDB-lite"/>
    </source>
</evidence>
<dbReference type="SUPFAM" id="SSF54403">
    <property type="entry name" value="Cystatin/monellin"/>
    <property type="match status" value="2"/>
</dbReference>
<evidence type="ECO:0000256" key="2">
    <source>
        <dbReference type="ARBA" id="ARBA00023180"/>
    </source>
</evidence>
<sequence length="436" mass="47214">MYLSIMKGLPTLLLLCSTALLCSAAPAVEPVTCSEDGGAAAARMAAHHIDEKHDHGYKFKLSEIKGNKVEKVDDGCEIELQLDLMETTCHNINPKHFEDCMIRGETQRAVMANCSVRINVINGDAKVRNYHCDTRQVKTDSEMVSICTDCPNLISLHDPEGMKSVKEAVQRVNENTTNQNYFILKDVGRIKIGWTMTGMNYWAEIALVESHCRMGSRILPEACKPLCPDRARHALCHSSYSKSKGLMSVECDYYPPMNSTALGDGEREPICRHHGGRGPPDHDGPGGRGPPDRDGPRGRGPPDSDGPRGRGPPDHDGPGGRGPPDHDGPGGRGPPDRDGPRGRGPPDSDGPRGRGPPDHDGPGGRGPPPPTGGDDGGPPPPADGGPPDQERQRHRAQFHRLHCHGSDAAIHPICPWPRPEPRPEPRGPRLNPREEA</sequence>
<keyword evidence="1" id="KW-1015">Disulfide bond</keyword>
<dbReference type="InParanoid" id="A0A6P8VXL8"/>
<dbReference type="GO" id="GO:0031012">
    <property type="term" value="C:extracellular matrix"/>
    <property type="evidence" value="ECO:0007669"/>
    <property type="project" value="TreeGrafter"/>
</dbReference>
<feature type="region of interest" description="Disordered" evidence="3">
    <location>
        <begin position="264"/>
        <end position="436"/>
    </location>
</feature>
<protein>
    <submittedName>
        <fullName evidence="6">Alpha-2-HS-glycoprotein-like isoform X1</fullName>
    </submittedName>
</protein>
<dbReference type="Proteomes" id="UP000515161">
    <property type="component" value="Unplaced"/>
</dbReference>
<reference evidence="6" key="1">
    <citation type="submission" date="2025-08" db="UniProtKB">
        <authorList>
            <consortium name="RefSeq"/>
        </authorList>
    </citation>
    <scope>IDENTIFICATION</scope>
</reference>
<keyword evidence="4" id="KW-0732">Signal</keyword>
<feature type="signal peptide" evidence="4">
    <location>
        <begin position="1"/>
        <end position="24"/>
    </location>
</feature>
<dbReference type="PANTHER" id="PTHR13814">
    <property type="entry name" value="FETUIN"/>
    <property type="match status" value="1"/>
</dbReference>
<dbReference type="Gene3D" id="3.10.450.10">
    <property type="match status" value="2"/>
</dbReference>
<feature type="compositionally biased region" description="Basic and acidic residues" evidence="3">
    <location>
        <begin position="279"/>
        <end position="362"/>
    </location>
</feature>
<feature type="compositionally biased region" description="Pro residues" evidence="3">
    <location>
        <begin position="365"/>
        <end position="384"/>
    </location>
</feature>
<feature type="chain" id="PRO_5028439214" evidence="4">
    <location>
        <begin position="25"/>
        <end position="436"/>
    </location>
</feature>
<dbReference type="InterPro" id="IPR046350">
    <property type="entry name" value="Cystatin_sf"/>
</dbReference>
<feature type="compositionally biased region" description="Basic residues" evidence="3">
    <location>
        <begin position="392"/>
        <end position="403"/>
    </location>
</feature>
<dbReference type="GeneID" id="117558718"/>
<dbReference type="OrthoDB" id="8780871at2759"/>
<dbReference type="GO" id="GO:0072562">
    <property type="term" value="C:blood microparticle"/>
    <property type="evidence" value="ECO:0007669"/>
    <property type="project" value="TreeGrafter"/>
</dbReference>
<dbReference type="RefSeq" id="XP_034090970.1">
    <property type="nucleotide sequence ID" value="XM_034235079.1"/>
</dbReference>
<gene>
    <name evidence="6" type="primary">LOC117558718</name>
</gene>
<evidence type="ECO:0000313" key="6">
    <source>
        <dbReference type="RefSeq" id="XP_034090970.1"/>
    </source>
</evidence>
<dbReference type="AlphaFoldDB" id="A0A6P8VXL8"/>
<accession>A0A6P8VXL8</accession>
<dbReference type="KEGG" id="gacu:117558718"/>
<evidence type="ECO:0000313" key="5">
    <source>
        <dbReference type="Proteomes" id="UP000515161"/>
    </source>
</evidence>
<organism evidence="5 6">
    <name type="scientific">Gymnodraco acuticeps</name>
    <name type="common">Antarctic dragonfish</name>
    <dbReference type="NCBI Taxonomy" id="8218"/>
    <lineage>
        <taxon>Eukaryota</taxon>
        <taxon>Metazoa</taxon>
        <taxon>Chordata</taxon>
        <taxon>Craniata</taxon>
        <taxon>Vertebrata</taxon>
        <taxon>Euteleostomi</taxon>
        <taxon>Actinopterygii</taxon>
        <taxon>Neopterygii</taxon>
        <taxon>Teleostei</taxon>
        <taxon>Neoteleostei</taxon>
        <taxon>Acanthomorphata</taxon>
        <taxon>Eupercaria</taxon>
        <taxon>Perciformes</taxon>
        <taxon>Notothenioidei</taxon>
        <taxon>Bathydraconidae</taxon>
        <taxon>Gymnodraco</taxon>
    </lineage>
</organism>
<keyword evidence="5" id="KW-1185">Reference proteome</keyword>
<proteinExistence type="predicted"/>
<keyword evidence="2" id="KW-0325">Glycoprotein</keyword>
<dbReference type="InterPro" id="IPR050735">
    <property type="entry name" value="Kininogen_Fetuin_HRG"/>
</dbReference>
<evidence type="ECO:0000256" key="1">
    <source>
        <dbReference type="ARBA" id="ARBA00023157"/>
    </source>
</evidence>
<name>A0A6P8VXL8_GYMAC</name>